<feature type="compositionally biased region" description="Basic residues" evidence="1">
    <location>
        <begin position="190"/>
        <end position="215"/>
    </location>
</feature>
<evidence type="ECO:0000313" key="3">
    <source>
        <dbReference type="Proteomes" id="UP001222325"/>
    </source>
</evidence>
<feature type="region of interest" description="Disordered" evidence="1">
    <location>
        <begin position="130"/>
        <end position="263"/>
    </location>
</feature>
<feature type="compositionally biased region" description="Polar residues" evidence="1">
    <location>
        <begin position="17"/>
        <end position="26"/>
    </location>
</feature>
<proteinExistence type="predicted"/>
<reference evidence="2" key="1">
    <citation type="submission" date="2023-03" db="EMBL/GenBank/DDBJ databases">
        <title>Massive genome expansion in bonnet fungi (Mycena s.s.) driven by repeated elements and novel gene families across ecological guilds.</title>
        <authorList>
            <consortium name="Lawrence Berkeley National Laboratory"/>
            <person name="Harder C.B."/>
            <person name="Miyauchi S."/>
            <person name="Viragh M."/>
            <person name="Kuo A."/>
            <person name="Thoen E."/>
            <person name="Andreopoulos B."/>
            <person name="Lu D."/>
            <person name="Skrede I."/>
            <person name="Drula E."/>
            <person name="Henrissat B."/>
            <person name="Morin E."/>
            <person name="Kohler A."/>
            <person name="Barry K."/>
            <person name="LaButti K."/>
            <person name="Morin E."/>
            <person name="Salamov A."/>
            <person name="Lipzen A."/>
            <person name="Mereny Z."/>
            <person name="Hegedus B."/>
            <person name="Baldrian P."/>
            <person name="Stursova M."/>
            <person name="Weitz H."/>
            <person name="Taylor A."/>
            <person name="Grigoriev I.V."/>
            <person name="Nagy L.G."/>
            <person name="Martin F."/>
            <person name="Kauserud H."/>
        </authorList>
    </citation>
    <scope>NUCLEOTIDE SEQUENCE</scope>
    <source>
        <strain evidence="2">CBHHK173m</strain>
    </source>
</reference>
<organism evidence="2 3">
    <name type="scientific">Mycena belliarum</name>
    <dbReference type="NCBI Taxonomy" id="1033014"/>
    <lineage>
        <taxon>Eukaryota</taxon>
        <taxon>Fungi</taxon>
        <taxon>Dikarya</taxon>
        <taxon>Basidiomycota</taxon>
        <taxon>Agaricomycotina</taxon>
        <taxon>Agaricomycetes</taxon>
        <taxon>Agaricomycetidae</taxon>
        <taxon>Agaricales</taxon>
        <taxon>Marasmiineae</taxon>
        <taxon>Mycenaceae</taxon>
        <taxon>Mycena</taxon>
    </lineage>
</organism>
<evidence type="ECO:0000256" key="1">
    <source>
        <dbReference type="SAM" id="MobiDB-lite"/>
    </source>
</evidence>
<feature type="compositionally biased region" description="Basic residues" evidence="1">
    <location>
        <begin position="231"/>
        <end position="244"/>
    </location>
</feature>
<dbReference type="AlphaFoldDB" id="A0AAD6TX40"/>
<name>A0AAD6TX40_9AGAR</name>
<feature type="compositionally biased region" description="Low complexity" evidence="1">
    <location>
        <begin position="155"/>
        <end position="172"/>
    </location>
</feature>
<feature type="region of interest" description="Disordered" evidence="1">
    <location>
        <begin position="1"/>
        <end position="26"/>
    </location>
</feature>
<evidence type="ECO:0000313" key="2">
    <source>
        <dbReference type="EMBL" id="KAJ7082687.1"/>
    </source>
</evidence>
<comment type="caution">
    <text evidence="2">The sequence shown here is derived from an EMBL/GenBank/DDBJ whole genome shotgun (WGS) entry which is preliminary data.</text>
</comment>
<dbReference type="EMBL" id="JARJCN010000044">
    <property type="protein sequence ID" value="KAJ7082687.1"/>
    <property type="molecule type" value="Genomic_DNA"/>
</dbReference>
<dbReference type="Proteomes" id="UP001222325">
    <property type="component" value="Unassembled WGS sequence"/>
</dbReference>
<sequence length="263" mass="28190">MSSPRRSGAARSSTTGPGQSLTSASRGAVQLSLQSYLDVHRSRSSKLQVHLHITPRLPPAMNYTDGHGGGRRIRVTPPLLITRGSHLLITRRSSFKLQASSIISPVPYHAPRLSVMACVQTYGAHQLPPTPPLHLISTTSATPARPVPPPPSPRSAPRSAPRSSPFLSSSPPLSAPPSSPGRAGRAGGGRARRSPRRPRVWRRGGRGRWGLRRGRGTPTQKTKPGRGIWRVTRRAGARLRRRGRVSTTMGTGMRGSATATTPT</sequence>
<protein>
    <submittedName>
        <fullName evidence="2">Uncharacterized protein</fullName>
    </submittedName>
</protein>
<accession>A0AAD6TX40</accession>
<keyword evidence="3" id="KW-1185">Reference proteome</keyword>
<gene>
    <name evidence="2" type="ORF">B0H15DRAFT_932622</name>
</gene>
<feature type="compositionally biased region" description="Low complexity" evidence="1">
    <location>
        <begin position="1"/>
        <end position="16"/>
    </location>
</feature>
<feature type="compositionally biased region" description="Pro residues" evidence="1">
    <location>
        <begin position="145"/>
        <end position="154"/>
    </location>
</feature>